<keyword evidence="1" id="KW-0175">Coiled coil</keyword>
<reference evidence="3 4" key="1">
    <citation type="submission" date="2016-02" db="EMBL/GenBank/DDBJ databases">
        <title>Genome analysis of coral dinoflagellate symbionts highlights evolutionary adaptations to a symbiotic lifestyle.</title>
        <authorList>
            <person name="Aranda M."/>
            <person name="Li Y."/>
            <person name="Liew Y.J."/>
            <person name="Baumgarten S."/>
            <person name="Simakov O."/>
            <person name="Wilson M."/>
            <person name="Piel J."/>
            <person name="Ashoor H."/>
            <person name="Bougouffa S."/>
            <person name="Bajic V.B."/>
            <person name="Ryu T."/>
            <person name="Ravasi T."/>
            <person name="Bayer T."/>
            <person name="Micklem G."/>
            <person name="Kim H."/>
            <person name="Bhak J."/>
            <person name="Lajeunesse T.C."/>
            <person name="Voolstra C.R."/>
        </authorList>
    </citation>
    <scope>NUCLEOTIDE SEQUENCE [LARGE SCALE GENOMIC DNA]</scope>
    <source>
        <strain evidence="3 4">CCMP2467</strain>
    </source>
</reference>
<dbReference type="OrthoDB" id="446533at2759"/>
<sequence length="1143" mass="127574">MTPFFKDDETGGERLAAEELARELLQGETISSGDVVRRSMALPSEVPSRGRGSQGRSVSLGAFAFSGSQRLLVRDVSKQYPLSTRVFARFLRQLSKDFTCTTIAVFTNLRTTLHQDTANDPNSRNLLYPLTAFSGGGVWVESPDGVTPYMHHGRALTGHVLPVSEGLCFLDAPNRRHVTLDWQGERSLLVGYTAKGAADMPADTRGEWWFSTAEEAEYPAELCQEDRLRLYNKLNQMEKELRYEEARLHSTLPDHAREVVKGKNLLLWAKLLEETSFPDKGVFELMKGVDLVGKPDKSPLFETKEVPAKSSEALLLESAKWRRERLKSRDPHKGDAEATQQLWECTLKDRDNGFLCGPFYDEESVKEHLGVDEFVCSRRFVIEQGTPEKLKLRPIDNYLEGAVNEAYHSLEKFALFDTDWMLAMATCIARVSDSASCIEIVLSTGETLRGELHPFWKERKPVWQGRTLDLEKAYRQVPLSTGSLKLGVVMVTNPESGRPVFFVAQSLPFGASSSVFSFNRLSRSILHLSWTLVGMISGCFYDDFPLLEIDTSAKLTTESFEHLLRRIGWKYSCDPDKYKGFEDTFDLLGIRLTAKDIADGVVTLQNKASRLGKMKDAFIRFGLSGKWNLREVQSLQGQVNFALGFASGRALKMLQRALGSFIREPEVRTAADLRALCEFGIKHLENCKPRVFGCRGPERPVLIFTDAAYEKGVASYGVVLVDPFTSSRLVSGGQIASALVDFWKLDSPDQVIGQAEAFAVVLARRALSRFITGRRVLYFIDNEGAREVLIKGSSKSRTLLLLGSIFFEMENKDQSLTWLERVPSASNIADAPSRGEIRETAARINGTVVAFDEESLKMAGQDAQPAASSAASSRDAPAASSDQAASSGQWPQLPKPTAKSQVRGRDATPQAATTRQRSKGGANKSGDAPEPLSWGEIFKAPDTYLRPLRAACQDDGISVPLASAARNSETAVELFGRTRPPLQARANAFPQGEKMYKLDDRDLWPLGSWNKSLGETGPRPRYNAKGRGKDRDVLREEAIWHLDRHQEVTQLTEEDRAVVCRPGPPATRRAAWLATELLPRGCYIDFGDATIRTAIGHWDEANAIFRCTCVCPECRYRACNRRMWWKLDDHDNHLCDACKRSFR</sequence>
<feature type="compositionally biased region" description="Low complexity" evidence="2">
    <location>
        <begin position="859"/>
        <end position="889"/>
    </location>
</feature>
<keyword evidence="4" id="KW-1185">Reference proteome</keyword>
<dbReference type="InterPro" id="IPR043502">
    <property type="entry name" value="DNA/RNA_pol_sf"/>
</dbReference>
<evidence type="ECO:0000256" key="2">
    <source>
        <dbReference type="SAM" id="MobiDB-lite"/>
    </source>
</evidence>
<feature type="coiled-coil region" evidence="1">
    <location>
        <begin position="220"/>
        <end position="247"/>
    </location>
</feature>
<dbReference type="InterPro" id="IPR052055">
    <property type="entry name" value="Hepadnavirus_pol/RT"/>
</dbReference>
<dbReference type="AlphaFoldDB" id="A0A1Q9CSZ3"/>
<gene>
    <name evidence="3" type="ORF">AK812_SmicGene32868</name>
</gene>
<organism evidence="3 4">
    <name type="scientific">Symbiodinium microadriaticum</name>
    <name type="common">Dinoflagellate</name>
    <name type="synonym">Zooxanthella microadriatica</name>
    <dbReference type="NCBI Taxonomy" id="2951"/>
    <lineage>
        <taxon>Eukaryota</taxon>
        <taxon>Sar</taxon>
        <taxon>Alveolata</taxon>
        <taxon>Dinophyceae</taxon>
        <taxon>Suessiales</taxon>
        <taxon>Symbiodiniaceae</taxon>
        <taxon>Symbiodinium</taxon>
    </lineage>
</organism>
<dbReference type="EMBL" id="LSRX01000938">
    <property type="protein sequence ID" value="OLP86056.1"/>
    <property type="molecule type" value="Genomic_DNA"/>
</dbReference>
<name>A0A1Q9CSZ3_SYMMI</name>
<proteinExistence type="predicted"/>
<evidence type="ECO:0000313" key="3">
    <source>
        <dbReference type="EMBL" id="OLP86056.1"/>
    </source>
</evidence>
<dbReference type="PANTHER" id="PTHR33050:SF7">
    <property type="entry name" value="RIBONUCLEASE H"/>
    <property type="match status" value="1"/>
</dbReference>
<dbReference type="SUPFAM" id="SSF56672">
    <property type="entry name" value="DNA/RNA polymerases"/>
    <property type="match status" value="1"/>
</dbReference>
<protein>
    <submittedName>
        <fullName evidence="3">Uncharacterized protein</fullName>
    </submittedName>
</protein>
<accession>A0A1Q9CSZ3</accession>
<dbReference type="Proteomes" id="UP000186817">
    <property type="component" value="Unassembled WGS sequence"/>
</dbReference>
<dbReference type="PANTHER" id="PTHR33050">
    <property type="entry name" value="REVERSE TRANSCRIPTASE DOMAIN-CONTAINING PROTEIN"/>
    <property type="match status" value="1"/>
</dbReference>
<evidence type="ECO:0000313" key="4">
    <source>
        <dbReference type="Proteomes" id="UP000186817"/>
    </source>
</evidence>
<comment type="caution">
    <text evidence="3">The sequence shown here is derived from an EMBL/GenBank/DDBJ whole genome shotgun (WGS) entry which is preliminary data.</text>
</comment>
<evidence type="ECO:0000256" key="1">
    <source>
        <dbReference type="SAM" id="Coils"/>
    </source>
</evidence>
<feature type="region of interest" description="Disordered" evidence="2">
    <location>
        <begin position="859"/>
        <end position="934"/>
    </location>
</feature>